<dbReference type="GO" id="GO:0046872">
    <property type="term" value="F:metal ion binding"/>
    <property type="evidence" value="ECO:0007669"/>
    <property type="project" value="UniProtKB-KW"/>
</dbReference>
<name>A0A4Q8APN0_9MICO</name>
<dbReference type="InterPro" id="IPR000760">
    <property type="entry name" value="Inositol_monophosphatase-like"/>
</dbReference>
<dbReference type="PROSITE" id="PS00630">
    <property type="entry name" value="IMP_2"/>
    <property type="match status" value="1"/>
</dbReference>
<dbReference type="SUPFAM" id="SSF56655">
    <property type="entry name" value="Carbohydrate phosphatase"/>
    <property type="match status" value="1"/>
</dbReference>
<sequence>MSVELLETVRRIALEAGALAADLRSEGVSVAASKSSDVDVVTAADRETEALIRALIAAERPHDGFYGEESDAAAGSSGLVWVVDPIDGTVNYLYGTPAWAVSIAVGELDPDAAPDAEPTASWRALAGAVYAPSVRELYTASAGGGAWLERLDRESGAPERLRVNPNPTLAHALVGTGFSYIAERRAAQGAVLGAVLPRVRDIRRGGSAALDLCAVASGRLDAYYERHINPWDHAAGALIAREAGARVAGLHGAPATSQLVIAAEPGLFAELHAALVDAGIGA</sequence>
<proteinExistence type="inferred from homology"/>
<dbReference type="Pfam" id="PF00459">
    <property type="entry name" value="Inositol_P"/>
    <property type="match status" value="1"/>
</dbReference>
<keyword evidence="6 7" id="KW-0460">Magnesium</keyword>
<evidence type="ECO:0000313" key="9">
    <source>
        <dbReference type="EMBL" id="RZU66650.1"/>
    </source>
</evidence>
<dbReference type="InterPro" id="IPR020583">
    <property type="entry name" value="Inositol_monoP_metal-BS"/>
</dbReference>
<evidence type="ECO:0000256" key="7">
    <source>
        <dbReference type="PIRSR" id="PIRSR600760-2"/>
    </source>
</evidence>
<keyword evidence="10" id="KW-1185">Reference proteome</keyword>
<dbReference type="Gene3D" id="3.40.190.80">
    <property type="match status" value="1"/>
</dbReference>
<dbReference type="GO" id="GO:0046854">
    <property type="term" value="P:phosphatidylinositol phosphate biosynthetic process"/>
    <property type="evidence" value="ECO:0007669"/>
    <property type="project" value="InterPro"/>
</dbReference>
<keyword evidence="4 7" id="KW-0479">Metal-binding</keyword>
<comment type="catalytic activity">
    <reaction evidence="1 8">
        <text>a myo-inositol phosphate + H2O = myo-inositol + phosphate</text>
        <dbReference type="Rhea" id="RHEA:24056"/>
        <dbReference type="ChEBI" id="CHEBI:15377"/>
        <dbReference type="ChEBI" id="CHEBI:17268"/>
        <dbReference type="ChEBI" id="CHEBI:43474"/>
        <dbReference type="ChEBI" id="CHEBI:84139"/>
        <dbReference type="EC" id="3.1.3.25"/>
    </reaction>
</comment>
<protein>
    <recommendedName>
        <fullName evidence="8">Inositol-1-monophosphatase</fullName>
        <ecNumber evidence="8">3.1.3.25</ecNumber>
    </recommendedName>
</protein>
<evidence type="ECO:0000313" key="10">
    <source>
        <dbReference type="Proteomes" id="UP000291483"/>
    </source>
</evidence>
<dbReference type="CDD" id="cd01639">
    <property type="entry name" value="IMPase"/>
    <property type="match status" value="1"/>
</dbReference>
<dbReference type="PROSITE" id="PS00629">
    <property type="entry name" value="IMP_1"/>
    <property type="match status" value="1"/>
</dbReference>
<dbReference type="Gene3D" id="3.30.540.10">
    <property type="entry name" value="Fructose-1,6-Bisphosphatase, subunit A, domain 1"/>
    <property type="match status" value="1"/>
</dbReference>
<evidence type="ECO:0000256" key="3">
    <source>
        <dbReference type="ARBA" id="ARBA00009759"/>
    </source>
</evidence>
<feature type="binding site" evidence="7">
    <location>
        <position position="84"/>
    </location>
    <ligand>
        <name>Mg(2+)</name>
        <dbReference type="ChEBI" id="CHEBI:18420"/>
        <label>1</label>
        <note>catalytic</note>
    </ligand>
</feature>
<comment type="similarity">
    <text evidence="3 8">Belongs to the inositol monophosphatase superfamily.</text>
</comment>
<feature type="binding site" evidence="7">
    <location>
        <position position="87"/>
    </location>
    <ligand>
        <name>Mg(2+)</name>
        <dbReference type="ChEBI" id="CHEBI:18420"/>
        <label>1</label>
        <note>catalytic</note>
    </ligand>
</feature>
<feature type="binding site" evidence="7">
    <location>
        <position position="68"/>
    </location>
    <ligand>
        <name>Mg(2+)</name>
        <dbReference type="ChEBI" id="CHEBI:18420"/>
        <label>1</label>
        <note>catalytic</note>
    </ligand>
</feature>
<dbReference type="InterPro" id="IPR033942">
    <property type="entry name" value="IMPase"/>
</dbReference>
<dbReference type="GO" id="GO:0006020">
    <property type="term" value="P:inositol metabolic process"/>
    <property type="evidence" value="ECO:0007669"/>
    <property type="project" value="TreeGrafter"/>
</dbReference>
<evidence type="ECO:0000256" key="8">
    <source>
        <dbReference type="RuleBase" id="RU364068"/>
    </source>
</evidence>
<dbReference type="GO" id="GO:0008934">
    <property type="term" value="F:inositol monophosphate 1-phosphatase activity"/>
    <property type="evidence" value="ECO:0007669"/>
    <property type="project" value="InterPro"/>
</dbReference>
<dbReference type="EMBL" id="SHLC01000001">
    <property type="protein sequence ID" value="RZU66650.1"/>
    <property type="molecule type" value="Genomic_DNA"/>
</dbReference>
<dbReference type="GO" id="GO:0007165">
    <property type="term" value="P:signal transduction"/>
    <property type="evidence" value="ECO:0007669"/>
    <property type="project" value="TreeGrafter"/>
</dbReference>
<comment type="cofactor">
    <cofactor evidence="2 7 8">
        <name>Mg(2+)</name>
        <dbReference type="ChEBI" id="CHEBI:18420"/>
    </cofactor>
</comment>
<accession>A0A4Q8APN0</accession>
<gene>
    <name evidence="9" type="ORF">EV379_3015</name>
</gene>
<feature type="binding site" evidence="7">
    <location>
        <position position="86"/>
    </location>
    <ligand>
        <name>Mg(2+)</name>
        <dbReference type="ChEBI" id="CHEBI:18420"/>
        <label>1</label>
        <note>catalytic</note>
    </ligand>
</feature>
<comment type="caution">
    <text evidence="9">The sequence shown here is derived from an EMBL/GenBank/DDBJ whole genome shotgun (WGS) entry which is preliminary data.</text>
</comment>
<organism evidence="9 10">
    <name type="scientific">Microterricola gilva</name>
    <dbReference type="NCBI Taxonomy" id="393267"/>
    <lineage>
        <taxon>Bacteria</taxon>
        <taxon>Bacillati</taxon>
        <taxon>Actinomycetota</taxon>
        <taxon>Actinomycetes</taxon>
        <taxon>Micrococcales</taxon>
        <taxon>Microbacteriaceae</taxon>
        <taxon>Microterricola</taxon>
    </lineage>
</organism>
<dbReference type="PANTHER" id="PTHR20854:SF4">
    <property type="entry name" value="INOSITOL-1-MONOPHOSPHATASE-RELATED"/>
    <property type="match status" value="1"/>
</dbReference>
<reference evidence="9 10" key="1">
    <citation type="submission" date="2019-02" db="EMBL/GenBank/DDBJ databases">
        <title>Sequencing the genomes of 1000 actinobacteria strains.</title>
        <authorList>
            <person name="Klenk H.-P."/>
        </authorList>
    </citation>
    <scope>NUCLEOTIDE SEQUENCE [LARGE SCALE GENOMIC DNA]</scope>
    <source>
        <strain evidence="9 10">DSM 18319</strain>
    </source>
</reference>
<dbReference type="PRINTS" id="PR00377">
    <property type="entry name" value="IMPHPHTASES"/>
</dbReference>
<dbReference type="RefSeq" id="WP_130506817.1">
    <property type="nucleotide sequence ID" value="NZ_SHLC01000001.1"/>
</dbReference>
<evidence type="ECO:0000256" key="4">
    <source>
        <dbReference type="ARBA" id="ARBA00022723"/>
    </source>
</evidence>
<dbReference type="OrthoDB" id="9772456at2"/>
<keyword evidence="5 8" id="KW-0378">Hydrolase</keyword>
<evidence type="ECO:0000256" key="6">
    <source>
        <dbReference type="ARBA" id="ARBA00022842"/>
    </source>
</evidence>
<evidence type="ECO:0000256" key="1">
    <source>
        <dbReference type="ARBA" id="ARBA00001033"/>
    </source>
</evidence>
<dbReference type="PANTHER" id="PTHR20854">
    <property type="entry name" value="INOSITOL MONOPHOSPHATASE"/>
    <property type="match status" value="1"/>
</dbReference>
<dbReference type="EC" id="3.1.3.25" evidence="8"/>
<dbReference type="AlphaFoldDB" id="A0A4Q8APN0"/>
<dbReference type="Proteomes" id="UP000291483">
    <property type="component" value="Unassembled WGS sequence"/>
</dbReference>
<feature type="binding site" evidence="7">
    <location>
        <position position="232"/>
    </location>
    <ligand>
        <name>Mg(2+)</name>
        <dbReference type="ChEBI" id="CHEBI:18420"/>
        <label>1</label>
        <note>catalytic</note>
    </ligand>
</feature>
<evidence type="ECO:0000256" key="2">
    <source>
        <dbReference type="ARBA" id="ARBA00001946"/>
    </source>
</evidence>
<dbReference type="InterPro" id="IPR020550">
    <property type="entry name" value="Inositol_monophosphatase_CS"/>
</dbReference>
<evidence type="ECO:0000256" key="5">
    <source>
        <dbReference type="ARBA" id="ARBA00022801"/>
    </source>
</evidence>